<reference evidence="1" key="2">
    <citation type="journal article" date="2020" name="Nat. Commun.">
        <title>Large-scale genome sequencing of mycorrhizal fungi provides insights into the early evolution of symbiotic traits.</title>
        <authorList>
            <person name="Miyauchi S."/>
            <person name="Kiss E."/>
            <person name="Kuo A."/>
            <person name="Drula E."/>
            <person name="Kohler A."/>
            <person name="Sanchez-Garcia M."/>
            <person name="Morin E."/>
            <person name="Andreopoulos B."/>
            <person name="Barry K.W."/>
            <person name="Bonito G."/>
            <person name="Buee M."/>
            <person name="Carver A."/>
            <person name="Chen C."/>
            <person name="Cichocki N."/>
            <person name="Clum A."/>
            <person name="Culley D."/>
            <person name="Crous P.W."/>
            <person name="Fauchery L."/>
            <person name="Girlanda M."/>
            <person name="Hayes R.D."/>
            <person name="Keri Z."/>
            <person name="LaButti K."/>
            <person name="Lipzen A."/>
            <person name="Lombard V."/>
            <person name="Magnuson J."/>
            <person name="Maillard F."/>
            <person name="Murat C."/>
            <person name="Nolan M."/>
            <person name="Ohm R.A."/>
            <person name="Pangilinan J."/>
            <person name="Pereira M.F."/>
            <person name="Perotto S."/>
            <person name="Peter M."/>
            <person name="Pfister S."/>
            <person name="Riley R."/>
            <person name="Sitrit Y."/>
            <person name="Stielow J.B."/>
            <person name="Szollosi G."/>
            <person name="Zifcakova L."/>
            <person name="Stursova M."/>
            <person name="Spatafora J.W."/>
            <person name="Tedersoo L."/>
            <person name="Vaario L.M."/>
            <person name="Yamada A."/>
            <person name="Yan M."/>
            <person name="Wang P."/>
            <person name="Xu J."/>
            <person name="Bruns T."/>
            <person name="Baldrian P."/>
            <person name="Vilgalys R."/>
            <person name="Dunand C."/>
            <person name="Henrissat B."/>
            <person name="Grigoriev I.V."/>
            <person name="Hibbett D."/>
            <person name="Nagy L.G."/>
            <person name="Martin F.M."/>
        </authorList>
    </citation>
    <scope>NUCLEOTIDE SEQUENCE</scope>
    <source>
        <strain evidence="1">P2</strain>
    </source>
</reference>
<reference evidence="1" key="1">
    <citation type="submission" date="2019-10" db="EMBL/GenBank/DDBJ databases">
        <authorList>
            <consortium name="DOE Joint Genome Institute"/>
            <person name="Kuo A."/>
            <person name="Miyauchi S."/>
            <person name="Kiss E."/>
            <person name="Drula E."/>
            <person name="Kohler A."/>
            <person name="Sanchez-Garcia M."/>
            <person name="Andreopoulos B."/>
            <person name="Barry K.W."/>
            <person name="Bonito G."/>
            <person name="Buee M."/>
            <person name="Carver A."/>
            <person name="Chen C."/>
            <person name="Cichocki N."/>
            <person name="Clum A."/>
            <person name="Culley D."/>
            <person name="Crous P.W."/>
            <person name="Fauchery L."/>
            <person name="Girlanda M."/>
            <person name="Hayes R."/>
            <person name="Keri Z."/>
            <person name="Labutti K."/>
            <person name="Lipzen A."/>
            <person name="Lombard V."/>
            <person name="Magnuson J."/>
            <person name="Maillard F."/>
            <person name="Morin E."/>
            <person name="Murat C."/>
            <person name="Nolan M."/>
            <person name="Ohm R."/>
            <person name="Pangilinan J."/>
            <person name="Pereira M."/>
            <person name="Perotto S."/>
            <person name="Peter M."/>
            <person name="Riley R."/>
            <person name="Sitrit Y."/>
            <person name="Stielow B."/>
            <person name="Szollosi G."/>
            <person name="Zifcakova L."/>
            <person name="Stursova M."/>
            <person name="Spatafora J.W."/>
            <person name="Tedersoo L."/>
            <person name="Vaario L.-M."/>
            <person name="Yamada A."/>
            <person name="Yan M."/>
            <person name="Wang P."/>
            <person name="Xu J."/>
            <person name="Bruns T."/>
            <person name="Baldrian P."/>
            <person name="Vilgalys R."/>
            <person name="Henrissat B."/>
            <person name="Grigoriev I.V."/>
            <person name="Hibbett D."/>
            <person name="Nagy L.G."/>
            <person name="Martin F.M."/>
        </authorList>
    </citation>
    <scope>NUCLEOTIDE SEQUENCE</scope>
    <source>
        <strain evidence="1">P2</strain>
    </source>
</reference>
<keyword evidence="2" id="KW-1185">Reference proteome</keyword>
<organism evidence="1 2">
    <name type="scientific">Thelephora ganbajun</name>
    <name type="common">Ganba fungus</name>
    <dbReference type="NCBI Taxonomy" id="370292"/>
    <lineage>
        <taxon>Eukaryota</taxon>
        <taxon>Fungi</taxon>
        <taxon>Dikarya</taxon>
        <taxon>Basidiomycota</taxon>
        <taxon>Agaricomycotina</taxon>
        <taxon>Agaricomycetes</taxon>
        <taxon>Thelephorales</taxon>
        <taxon>Thelephoraceae</taxon>
        <taxon>Thelephora</taxon>
    </lineage>
</organism>
<evidence type="ECO:0000313" key="2">
    <source>
        <dbReference type="Proteomes" id="UP000886501"/>
    </source>
</evidence>
<sequence length="373" mass="40924">MQEEVTLVHTQKLWNTVEDFQNMSDDEILNRTSYYELLSLYINRNTPLAARLSCGGTIDAALAVTQGRCQRALAIVRPPGHHAEPREFMGFCFYNNVAVATKVVQAHTPTRILILDWDVHHGNGIHLAFEDDPTVLYISIHRYEGGTFYPCGELGGPKSCGKGAGLGFSVNIPWPEAGMGDADYLYVFHNIVMPIAMEFAPELVFVSAGFDAADGDDLGECHVTPAGYAHMTNLLCSLANGRVVVSLEGGYNLESISNSTLAVTKVLLGDPLPPLPPLSPSETALKTVWEVGMAHSQYWKCMGPRVPVPRKDIIGSTFSLNEILNKHRAESLFTTHNIIQVPLPLQEPCLRGGKLALSIMSNPTHFIMFVHEP</sequence>
<dbReference type="Proteomes" id="UP000886501">
    <property type="component" value="Unassembled WGS sequence"/>
</dbReference>
<accession>A0ACB6ZLB5</accession>
<gene>
    <name evidence="1" type="ORF">BDM02DRAFT_3112122</name>
</gene>
<name>A0ACB6ZLB5_THEGA</name>
<evidence type="ECO:0000313" key="1">
    <source>
        <dbReference type="EMBL" id="KAF9650362.1"/>
    </source>
</evidence>
<protein>
    <submittedName>
        <fullName evidence="1">Arginase/deacetylase</fullName>
    </submittedName>
</protein>
<dbReference type="EMBL" id="MU117985">
    <property type="protein sequence ID" value="KAF9650362.1"/>
    <property type="molecule type" value="Genomic_DNA"/>
</dbReference>
<proteinExistence type="predicted"/>
<comment type="caution">
    <text evidence="1">The sequence shown here is derived from an EMBL/GenBank/DDBJ whole genome shotgun (WGS) entry which is preliminary data.</text>
</comment>